<dbReference type="Gene3D" id="3.10.450.50">
    <property type="match status" value="1"/>
</dbReference>
<gene>
    <name evidence="3" type="ORF">OAUR00152_LOCUS19058</name>
</gene>
<sequence length="286" mass="30421">MDGASSCFLDDGLEYDDAQFLGTIRSRRDLRRRFELGAAALPRDAVVIADEVASCEATGNVGARWHLERKGDGSTIPGTSGCSFYTTDPSTGLIRTGFKATEMVFKPDKTFADRVVASASTFTGGSATGPRAASSPSPSPAKPEGRAPSIIETYYEAWNRRDLESALDCVSDDCVYETEDPLFVSVLRGKDELRSHLEKNAASLPPSARIVLDDLAIDGANGNIGARWHLEVNGFAVPNLRGCSMYATDAETGLLKGGYDVTEAPVKIPGPALGLLAVPSMLGLIR</sequence>
<dbReference type="InterPro" id="IPR037401">
    <property type="entry name" value="SnoaL-like"/>
</dbReference>
<feature type="compositionally biased region" description="Low complexity" evidence="1">
    <location>
        <begin position="124"/>
        <end position="136"/>
    </location>
</feature>
<dbReference type="Pfam" id="PF12680">
    <property type="entry name" value="SnoaL_2"/>
    <property type="match status" value="1"/>
</dbReference>
<feature type="domain" description="SnoaL-like" evidence="2">
    <location>
        <begin position="151"/>
        <end position="247"/>
    </location>
</feature>
<dbReference type="PANTHER" id="PTHR33698">
    <property type="entry name" value="NUCLEAR TRANSPORT FACTOR 2 (NTF2)-LIKE PROTEIN"/>
    <property type="match status" value="1"/>
</dbReference>
<reference evidence="3" key="1">
    <citation type="submission" date="2021-01" db="EMBL/GenBank/DDBJ databases">
        <authorList>
            <person name="Corre E."/>
            <person name="Pelletier E."/>
            <person name="Niang G."/>
            <person name="Scheremetjew M."/>
            <person name="Finn R."/>
            <person name="Kale V."/>
            <person name="Holt S."/>
            <person name="Cochrane G."/>
            <person name="Meng A."/>
            <person name="Brown T."/>
            <person name="Cohen L."/>
        </authorList>
    </citation>
    <scope>NUCLEOTIDE SEQUENCE</scope>
    <source>
        <strain evidence="3">Isolate 1302-5</strain>
    </source>
</reference>
<dbReference type="SUPFAM" id="SSF54427">
    <property type="entry name" value="NTF2-like"/>
    <property type="match status" value="1"/>
</dbReference>
<dbReference type="AlphaFoldDB" id="A0A7S4J116"/>
<feature type="region of interest" description="Disordered" evidence="1">
    <location>
        <begin position="123"/>
        <end position="146"/>
    </location>
</feature>
<dbReference type="PANTHER" id="PTHR33698:SF3">
    <property type="entry name" value="OS09G0266000 PROTEIN"/>
    <property type="match status" value="1"/>
</dbReference>
<accession>A0A7S4J116</accession>
<evidence type="ECO:0000313" key="3">
    <source>
        <dbReference type="EMBL" id="CAE2246553.1"/>
    </source>
</evidence>
<evidence type="ECO:0000259" key="2">
    <source>
        <dbReference type="Pfam" id="PF12680"/>
    </source>
</evidence>
<dbReference type="EMBL" id="HBKQ01028148">
    <property type="protein sequence ID" value="CAE2246553.1"/>
    <property type="molecule type" value="Transcribed_RNA"/>
</dbReference>
<evidence type="ECO:0000256" key="1">
    <source>
        <dbReference type="SAM" id="MobiDB-lite"/>
    </source>
</evidence>
<dbReference type="InterPro" id="IPR032710">
    <property type="entry name" value="NTF2-like_dom_sf"/>
</dbReference>
<proteinExistence type="predicted"/>
<organism evidence="3">
    <name type="scientific">Odontella aurita</name>
    <dbReference type="NCBI Taxonomy" id="265563"/>
    <lineage>
        <taxon>Eukaryota</taxon>
        <taxon>Sar</taxon>
        <taxon>Stramenopiles</taxon>
        <taxon>Ochrophyta</taxon>
        <taxon>Bacillariophyta</taxon>
        <taxon>Mediophyceae</taxon>
        <taxon>Biddulphiophycidae</taxon>
        <taxon>Eupodiscales</taxon>
        <taxon>Odontellaceae</taxon>
        <taxon>Odontella</taxon>
    </lineage>
</organism>
<name>A0A7S4J116_9STRA</name>
<protein>
    <recommendedName>
        <fullName evidence="2">SnoaL-like domain-containing protein</fullName>
    </recommendedName>
</protein>